<evidence type="ECO:0000256" key="1">
    <source>
        <dbReference type="SAM" id="MobiDB-lite"/>
    </source>
</evidence>
<name>A0ABY7D673_9BASI</name>
<dbReference type="EMBL" id="CP110436">
    <property type="protein sequence ID" value="WAQ92385.1"/>
    <property type="molecule type" value="Genomic_DNA"/>
</dbReference>
<reference evidence="3" key="1">
    <citation type="submission" date="2022-10" db="EMBL/GenBank/DDBJ databases">
        <title>Puccinia triticina Genome sequencing and assembly.</title>
        <authorList>
            <person name="Li C."/>
        </authorList>
    </citation>
    <scope>NUCLEOTIDE SEQUENCE</scope>
    <source>
        <strain evidence="3">Pt15</strain>
    </source>
</reference>
<feature type="compositionally biased region" description="Low complexity" evidence="1">
    <location>
        <begin position="54"/>
        <end position="75"/>
    </location>
</feature>
<feature type="compositionally biased region" description="Pro residues" evidence="1">
    <location>
        <begin position="174"/>
        <end position="183"/>
    </location>
</feature>
<dbReference type="RefSeq" id="XP_053027940.1">
    <property type="nucleotide sequence ID" value="XM_053163968.1"/>
</dbReference>
<accession>A0ABY7D673</accession>
<proteinExistence type="predicted"/>
<organism evidence="3 4">
    <name type="scientific">Puccinia triticina</name>
    <dbReference type="NCBI Taxonomy" id="208348"/>
    <lineage>
        <taxon>Eukaryota</taxon>
        <taxon>Fungi</taxon>
        <taxon>Dikarya</taxon>
        <taxon>Basidiomycota</taxon>
        <taxon>Pucciniomycotina</taxon>
        <taxon>Pucciniomycetes</taxon>
        <taxon>Pucciniales</taxon>
        <taxon>Pucciniaceae</taxon>
        <taxon>Puccinia</taxon>
    </lineage>
</organism>
<feature type="region of interest" description="Disordered" evidence="1">
    <location>
        <begin position="1"/>
        <end position="39"/>
    </location>
</feature>
<evidence type="ECO:0000313" key="3">
    <source>
        <dbReference type="EMBL" id="WAQ92385.1"/>
    </source>
</evidence>
<keyword evidence="4" id="KW-1185">Reference proteome</keyword>
<evidence type="ECO:0000313" key="4">
    <source>
        <dbReference type="Proteomes" id="UP001164743"/>
    </source>
</evidence>
<dbReference type="PROSITE" id="PS51673">
    <property type="entry name" value="SUZ"/>
    <property type="match status" value="1"/>
</dbReference>
<feature type="compositionally biased region" description="Low complexity" evidence="1">
    <location>
        <begin position="13"/>
        <end position="26"/>
    </location>
</feature>
<dbReference type="InterPro" id="IPR024771">
    <property type="entry name" value="SUZ"/>
</dbReference>
<sequence>MSRALARQPKMPSTASSASSTDCSLSESKRNEMSYEERQAAYLEARNRIFAATASSAETSTTGESTAGSTTSSSGQLKKNKTADSKLLAAKLRPSATSFDPRAKAHGYEEVTVIEVDDHSITLPYPSDPSSPPSSSDDDALRDPSADPASSSSSSSTTTAPIAAAVAHLTLASPGPPASPGPRPGQHLPARFCHQPLTNHHPLPVKPQWTDFAANPTAWVPRTQDAQMA</sequence>
<feature type="region of interest" description="Disordered" evidence="1">
    <location>
        <begin position="54"/>
        <end position="80"/>
    </location>
</feature>
<evidence type="ECO:0000259" key="2">
    <source>
        <dbReference type="PROSITE" id="PS51673"/>
    </source>
</evidence>
<dbReference type="GeneID" id="77804863"/>
<feature type="compositionally biased region" description="Basic and acidic residues" evidence="1">
    <location>
        <begin position="27"/>
        <end position="39"/>
    </location>
</feature>
<feature type="compositionally biased region" description="Low complexity" evidence="1">
    <location>
        <begin position="146"/>
        <end position="173"/>
    </location>
</feature>
<dbReference type="Pfam" id="PF12752">
    <property type="entry name" value="SUZ"/>
    <property type="match status" value="1"/>
</dbReference>
<feature type="domain" description="SUZ" evidence="2">
    <location>
        <begin position="1"/>
        <end position="54"/>
    </location>
</feature>
<dbReference type="Proteomes" id="UP001164743">
    <property type="component" value="Chromosome 16A"/>
</dbReference>
<gene>
    <name evidence="3" type="ORF">PtA15_16A292</name>
</gene>
<protein>
    <recommendedName>
        <fullName evidence="2">SUZ domain-containing protein</fullName>
    </recommendedName>
</protein>
<feature type="region of interest" description="Disordered" evidence="1">
    <location>
        <begin position="121"/>
        <end position="206"/>
    </location>
</feature>